<evidence type="ECO:0000256" key="1">
    <source>
        <dbReference type="ARBA" id="ARBA00022614"/>
    </source>
</evidence>
<feature type="region of interest" description="Disordered" evidence="3">
    <location>
        <begin position="633"/>
        <end position="693"/>
    </location>
</feature>
<dbReference type="InterPro" id="IPR000210">
    <property type="entry name" value="BTB/POZ_dom"/>
</dbReference>
<feature type="compositionally biased region" description="Basic and acidic residues" evidence="3">
    <location>
        <begin position="824"/>
        <end position="833"/>
    </location>
</feature>
<evidence type="ECO:0000256" key="2">
    <source>
        <dbReference type="ARBA" id="ARBA00022737"/>
    </source>
</evidence>
<feature type="region of interest" description="Disordered" evidence="3">
    <location>
        <begin position="363"/>
        <end position="386"/>
    </location>
</feature>
<sequence length="1407" mass="153286">MEVDSDCSLSASDEHNTLKEGLAGESSAGDGLPRCDLGLKLDLISGSPSFGFVDGGRNKARFSCISSLATVPPRLSSFDTHSARSSTRGAEAVVTGSGGLDGQNDLWVIDEDVEKSTVMVRKVKANGTTATVAKLSKPDRGLSAVWVDSKGELFVIVGRTLYKFDPTVDLSADPRMLRPLQQPDEANPMDPLNEQHPQNPQAQPQQGQGQEQQPEEANDEGPDRSVGPLAALSSSTADAEELEEMTEQVRRQTELNRRLRTVSEAPGSPDFGCQHLVPIVSWQQSISQVVFDSDSGTLYVHSLQESSSRLHTQDRFFALSTESGSMLEITPANIPQGSSFDLLSLSAHPLLGLLVWFEAPRPGAGPPRRRCSRLRKKEGGEEDEEEEETALFLSRVVPPRRRGGKARDMEDLLVVKRSWLLDLVGGEEEVLSAVTVVVGEESESGELVVGLTLVTRGMRLLLLREKRGGMPRGEGRYSEMEAVEVADFSHHLSAGGGGTRRSWEGEGGGRSPAWLRSVSSGQGDGEGGGDASVTEEMETGEEEGCSLLLLMKVSARGDLVLASDTQLFRVPSFTPGSHLPPRILLCDSLERSLCPRLPPPSFSSWESFLPSSLFSSLDKGLFRPLDFSALEKDEDEHAEGEEEHAAGSVRHPEDLPRRAGRRRRGRGVLPAASSSSSSSAQQVTEGIPAVPTVTGPITRSRAVALAVAMEKASERLAAQMREVSVEERGEEEGGEREDRHRADTSGRGNREGAGGGRSQALHLLPRPRAPRVLLKAPAGGLLGARGCKRRRPGCVPGGAGEWLQFAEVEGDEERRTLRALEMRERQRDRDIERKKGRRPPPLPSCPPVDALMLGRTEGCSVGVHKGILSRRSDFFERLFFGGFREAEESKDPRAVARLRTQLSQPALWVVRRLLYTGRLSLANLPPRETKTQTQTSLSVPMGVREREKRLERAQTGRDTKEEAPKLQQLQPSGVLKDQTRPSMHISPSGSVSPAPFPEFSGEGDASCRRRLLPLSPSSDARGGRRESSLLCPLEQPQPFGPAPSSRREETQRGGLLGDRKNPQWCTSPSHALSLHAALSSSLVRPQPPPHGQPPGLTARIPLSGSASPAVSPPPSRAPSECGDGVHRADTDMCRGGGGLASACAALTRVQGRPSGPDQGRGAGAEISLADRGETVQRQEVDEGEDEGEGNLRGAIESSHHAVLQEVFEFLHMIDCQWALDEAQLAVMERVDGGNAGLWLLWARASGFSDLADSVSVFVRENRGRIHVLQRRLLAAAWRLSSNSGAEAEGDGEGHVEERMEGGEEEEEDEEKSRVRKKSRRLPPPEREREETGEEEAEGEDEGMGADEEEEEEQEQEEEDEEDEEEDADAEEEEGEEEDDDQEDEEEEEEDEEQEEEEGEEEDEEMTD</sequence>
<feature type="compositionally biased region" description="Basic and acidic residues" evidence="3">
    <location>
        <begin position="1168"/>
        <end position="1180"/>
    </location>
</feature>
<dbReference type="GO" id="GO:0005634">
    <property type="term" value="C:nucleus"/>
    <property type="evidence" value="ECO:0007669"/>
    <property type="project" value="TreeGrafter"/>
</dbReference>
<evidence type="ECO:0000256" key="3">
    <source>
        <dbReference type="SAM" id="MobiDB-lite"/>
    </source>
</evidence>
<dbReference type="PROSITE" id="PS50097">
    <property type="entry name" value="BTB"/>
    <property type="match status" value="1"/>
</dbReference>
<feature type="region of interest" description="Disordered" evidence="3">
    <location>
        <begin position="179"/>
        <end position="253"/>
    </location>
</feature>
<dbReference type="PANTHER" id="PTHR11375">
    <property type="entry name" value="ACIDIC LEUCINE-RICH NUCLEAR PHOSPHOPROTEIN 32"/>
    <property type="match status" value="1"/>
</dbReference>
<dbReference type="InterPro" id="IPR045081">
    <property type="entry name" value="AN32"/>
</dbReference>
<keyword evidence="1" id="KW-0433">Leucine-rich repeat</keyword>
<keyword evidence="2" id="KW-0677">Repeat</keyword>
<feature type="compositionally biased region" description="Basic and acidic residues" evidence="3">
    <location>
        <begin position="1291"/>
        <end position="1301"/>
    </location>
</feature>
<feature type="region of interest" description="Disordered" evidence="3">
    <location>
        <begin position="1150"/>
        <end position="1191"/>
    </location>
</feature>
<feature type="region of interest" description="Disordered" evidence="3">
    <location>
        <begin position="720"/>
        <end position="761"/>
    </location>
</feature>
<proteinExistence type="predicted"/>
<protein>
    <recommendedName>
        <fullName evidence="4">BTB domain-containing protein</fullName>
    </recommendedName>
</protein>
<dbReference type="GO" id="GO:0042393">
    <property type="term" value="F:histone binding"/>
    <property type="evidence" value="ECO:0007669"/>
    <property type="project" value="TreeGrafter"/>
</dbReference>
<dbReference type="Gene3D" id="3.30.710.10">
    <property type="entry name" value="Potassium Channel Kv1.1, Chain A"/>
    <property type="match status" value="1"/>
</dbReference>
<feature type="compositionally biased region" description="Basic and acidic residues" evidence="3">
    <location>
        <begin position="943"/>
        <end position="964"/>
    </location>
</feature>
<feature type="region of interest" description="Disordered" evidence="3">
    <location>
        <begin position="1282"/>
        <end position="1407"/>
    </location>
</feature>
<feature type="compositionally biased region" description="Basic and acidic residues" evidence="3">
    <location>
        <begin position="736"/>
        <end position="750"/>
    </location>
</feature>
<gene>
    <name evidence="5" type="ORF">Cvel_7341</name>
</gene>
<feature type="region of interest" description="Disordered" evidence="3">
    <location>
        <begin position="491"/>
        <end position="533"/>
    </location>
</feature>
<reference evidence="5" key="1">
    <citation type="submission" date="2014-11" db="EMBL/GenBank/DDBJ databases">
        <authorList>
            <person name="Otto D Thomas"/>
            <person name="Naeem Raeece"/>
        </authorList>
    </citation>
    <scope>NUCLEOTIDE SEQUENCE</scope>
</reference>
<evidence type="ECO:0000259" key="4">
    <source>
        <dbReference type="PROSITE" id="PS50097"/>
    </source>
</evidence>
<feature type="compositionally biased region" description="Basic residues" evidence="3">
    <location>
        <begin position="367"/>
        <end position="376"/>
    </location>
</feature>
<dbReference type="InterPro" id="IPR011333">
    <property type="entry name" value="SKP1/BTB/POZ_sf"/>
</dbReference>
<feature type="compositionally biased region" description="Gly residues" evidence="3">
    <location>
        <begin position="494"/>
        <end position="510"/>
    </location>
</feature>
<dbReference type="VEuPathDB" id="CryptoDB:Cvel_7341"/>
<dbReference type="EMBL" id="CDMZ01003048">
    <property type="protein sequence ID" value="CEM44931.1"/>
    <property type="molecule type" value="Genomic_DNA"/>
</dbReference>
<feature type="compositionally biased region" description="Basic and acidic residues" evidence="3">
    <location>
        <begin position="1045"/>
        <end position="1061"/>
    </location>
</feature>
<feature type="compositionally biased region" description="Acidic residues" evidence="3">
    <location>
        <begin position="1330"/>
        <end position="1407"/>
    </location>
</feature>
<feature type="domain" description="BTB" evidence="4">
    <location>
        <begin position="848"/>
        <end position="923"/>
    </location>
</feature>
<name>A0A0G4HLG9_9ALVE</name>
<feature type="region of interest" description="Disordered" evidence="3">
    <location>
        <begin position="1081"/>
        <end position="1123"/>
    </location>
</feature>
<feature type="compositionally biased region" description="Acidic residues" evidence="3">
    <location>
        <begin position="633"/>
        <end position="642"/>
    </location>
</feature>
<evidence type="ECO:0000313" key="5">
    <source>
        <dbReference type="EMBL" id="CEM44931.1"/>
    </source>
</evidence>
<accession>A0A0G4HLG9</accession>
<organism evidence="5">
    <name type="scientific">Chromera velia CCMP2878</name>
    <dbReference type="NCBI Taxonomy" id="1169474"/>
    <lineage>
        <taxon>Eukaryota</taxon>
        <taxon>Sar</taxon>
        <taxon>Alveolata</taxon>
        <taxon>Colpodellida</taxon>
        <taxon>Chromeraceae</taxon>
        <taxon>Chromera</taxon>
    </lineage>
</organism>
<feature type="region of interest" description="Disordered" evidence="3">
    <location>
        <begin position="925"/>
        <end position="1067"/>
    </location>
</feature>
<feature type="region of interest" description="Disordered" evidence="3">
    <location>
        <begin position="824"/>
        <end position="844"/>
    </location>
</feature>
<dbReference type="PANTHER" id="PTHR11375:SF0">
    <property type="entry name" value="ACIDIC LEUCINE-RICH NUCLEAR PHOSPHOPROTEIN 32 FAMILY MEMBER A"/>
    <property type="match status" value="1"/>
</dbReference>
<feature type="compositionally biased region" description="Low complexity" evidence="3">
    <location>
        <begin position="194"/>
        <end position="212"/>
    </location>
</feature>
<feature type="compositionally biased region" description="Low complexity" evidence="3">
    <location>
        <begin position="671"/>
        <end position="680"/>
    </location>
</feature>